<keyword evidence="3 7" id="KW-1133">Transmembrane helix</keyword>
<dbReference type="SUPFAM" id="SSF52343">
    <property type="entry name" value="Ferredoxin reductase-like, C-terminal NADP-linked domain"/>
    <property type="match status" value="1"/>
</dbReference>
<comment type="caution">
    <text evidence="9">The sequence shown here is derived from an EMBL/GenBank/DDBJ whole genome shotgun (WGS) entry which is preliminary data.</text>
</comment>
<dbReference type="InterPro" id="IPR013121">
    <property type="entry name" value="Fe_red_NAD-bd_6"/>
</dbReference>
<evidence type="ECO:0000256" key="7">
    <source>
        <dbReference type="SAM" id="Phobius"/>
    </source>
</evidence>
<dbReference type="CDD" id="cd06186">
    <property type="entry name" value="NOX_Duox_like_FAD_NADP"/>
    <property type="match status" value="1"/>
</dbReference>
<name>A0A9W6WQL8_9STRA</name>
<protein>
    <submittedName>
        <fullName evidence="9">Unnamed protein product</fullName>
    </submittedName>
</protein>
<dbReference type="AlphaFoldDB" id="A0A9W6WQL8"/>
<dbReference type="PANTHER" id="PTHR11972:SF55">
    <property type="entry name" value="FERRIC REDUCTASE"/>
    <property type="match status" value="1"/>
</dbReference>
<reference evidence="9" key="1">
    <citation type="submission" date="2023-04" db="EMBL/GenBank/DDBJ databases">
        <title>Phytophthora lilii NBRC 32176.</title>
        <authorList>
            <person name="Ichikawa N."/>
            <person name="Sato H."/>
            <person name="Tonouchi N."/>
        </authorList>
    </citation>
    <scope>NUCLEOTIDE SEQUENCE</scope>
    <source>
        <strain evidence="9">NBRC 32176</strain>
    </source>
</reference>
<dbReference type="EMBL" id="BSXW01000134">
    <property type="protein sequence ID" value="GMF12910.1"/>
    <property type="molecule type" value="Genomic_DNA"/>
</dbReference>
<feature type="transmembrane region" description="Helical" evidence="7">
    <location>
        <begin position="225"/>
        <end position="250"/>
    </location>
</feature>
<dbReference type="InterPro" id="IPR013130">
    <property type="entry name" value="Fe3_Rdtase_TM_dom"/>
</dbReference>
<dbReference type="InterPro" id="IPR050369">
    <property type="entry name" value="RBOH/FRE"/>
</dbReference>
<dbReference type="Gene3D" id="3.40.50.80">
    <property type="entry name" value="Nucleotide-binding domain of ferredoxin-NADP reductase (FNR) module"/>
    <property type="match status" value="1"/>
</dbReference>
<accession>A0A9W6WQL8</accession>
<evidence type="ECO:0000256" key="5">
    <source>
        <dbReference type="ARBA" id="ARBA00023136"/>
    </source>
</evidence>
<dbReference type="Pfam" id="PF01794">
    <property type="entry name" value="Ferric_reduct"/>
    <property type="match status" value="1"/>
</dbReference>
<dbReference type="SFLD" id="SFLDG01168">
    <property type="entry name" value="Ferric_reductase_subgroup_(FRE"/>
    <property type="match status" value="1"/>
</dbReference>
<dbReference type="InterPro" id="IPR013112">
    <property type="entry name" value="FAD-bd_8"/>
</dbReference>
<feature type="domain" description="FAD-binding FR-type" evidence="8">
    <location>
        <begin position="282"/>
        <end position="396"/>
    </location>
</feature>
<feature type="transmembrane region" description="Helical" evidence="7">
    <location>
        <begin position="185"/>
        <end position="205"/>
    </location>
</feature>
<dbReference type="Pfam" id="PF08022">
    <property type="entry name" value="FAD_binding_8"/>
    <property type="match status" value="1"/>
</dbReference>
<dbReference type="Proteomes" id="UP001165083">
    <property type="component" value="Unassembled WGS sequence"/>
</dbReference>
<dbReference type="Gene3D" id="2.40.30.10">
    <property type="entry name" value="Translation factors"/>
    <property type="match status" value="1"/>
</dbReference>
<dbReference type="OrthoDB" id="167398at2759"/>
<sequence length="585" mass="64952">MSAVVADSATPSGDYVATFPSDTPGNATTNNVQVNSTKPGTSPFDRLKRAWFGIRFKLSTCILSRPVPFFTANLDLKLGDVLITLPIAAVVLAINANLCAKQEVQESGSLPVIAMIAVFALAVRNNSILLTLTGLPFERALLYHKFFGVVALLLAGLHGLAWVLQDEGVAIARRRRRLRDDGEPLMERKLSGALCFYLMAALWVFSWSPIRRRFYEAFLRMHWLLFIGIVAFAIIHGAGGVVIGLIPWALDLVFRHGYLVQKYFRGGLLNIFRCKSGDASKPGVISQQQVSMSHLPGDILRIQFPRVRSDTGESFKYEAGQYVFICVPKISLLEWHPFTISSSPNEVLVTIHIKALGDWTKKLLAAVPFTSDGNQQVVPAQFPILVDGPYGSVSIHIDNPKTYSHVALFSGGIGITPMQSIANQLFFDFHHRDRQALKKVHFVWSVRERAVVEAMMNAQFVEDRKQLQGHTPAFLPDDLLSAGPNGGSTSPSDVFKSEFFLTKAQPDLENPVDRHLQHCLRYNTRPDVADVLKTLGQDAQKHCKKRVAVLVCGPSALVKDVINQAMKLERTSKIKYDVHTECFDF</sequence>
<keyword evidence="4" id="KW-0560">Oxidoreductase</keyword>
<dbReference type="InterPro" id="IPR017927">
    <property type="entry name" value="FAD-bd_FR_type"/>
</dbReference>
<feature type="region of interest" description="Disordered" evidence="6">
    <location>
        <begin position="1"/>
        <end position="39"/>
    </location>
</feature>
<dbReference type="PANTHER" id="PTHR11972">
    <property type="entry name" value="NADPH OXIDASE"/>
    <property type="match status" value="1"/>
</dbReference>
<feature type="transmembrane region" description="Helical" evidence="7">
    <location>
        <begin position="112"/>
        <end position="135"/>
    </location>
</feature>
<keyword evidence="10" id="KW-1185">Reference proteome</keyword>
<dbReference type="GO" id="GO:0005886">
    <property type="term" value="C:plasma membrane"/>
    <property type="evidence" value="ECO:0007669"/>
    <property type="project" value="TreeGrafter"/>
</dbReference>
<evidence type="ECO:0000256" key="2">
    <source>
        <dbReference type="ARBA" id="ARBA00022692"/>
    </source>
</evidence>
<evidence type="ECO:0000313" key="9">
    <source>
        <dbReference type="EMBL" id="GMF12910.1"/>
    </source>
</evidence>
<dbReference type="PROSITE" id="PS51384">
    <property type="entry name" value="FAD_FR"/>
    <property type="match status" value="1"/>
</dbReference>
<feature type="transmembrane region" description="Helical" evidence="7">
    <location>
        <begin position="81"/>
        <end position="100"/>
    </location>
</feature>
<evidence type="ECO:0000313" key="10">
    <source>
        <dbReference type="Proteomes" id="UP001165083"/>
    </source>
</evidence>
<gene>
    <name evidence="9" type="ORF">Plil01_000345200</name>
</gene>
<dbReference type="SFLD" id="SFLDS00052">
    <property type="entry name" value="Ferric_Reductase_Domain"/>
    <property type="match status" value="1"/>
</dbReference>
<evidence type="ECO:0000259" key="8">
    <source>
        <dbReference type="PROSITE" id="PS51384"/>
    </source>
</evidence>
<dbReference type="InterPro" id="IPR017938">
    <property type="entry name" value="Riboflavin_synthase-like_b-brl"/>
</dbReference>
<evidence type="ECO:0000256" key="6">
    <source>
        <dbReference type="SAM" id="MobiDB-lite"/>
    </source>
</evidence>
<keyword evidence="5 7" id="KW-0472">Membrane</keyword>
<organism evidence="9 10">
    <name type="scientific">Phytophthora lilii</name>
    <dbReference type="NCBI Taxonomy" id="2077276"/>
    <lineage>
        <taxon>Eukaryota</taxon>
        <taxon>Sar</taxon>
        <taxon>Stramenopiles</taxon>
        <taxon>Oomycota</taxon>
        <taxon>Peronosporomycetes</taxon>
        <taxon>Peronosporales</taxon>
        <taxon>Peronosporaceae</taxon>
        <taxon>Phytophthora</taxon>
    </lineage>
</organism>
<evidence type="ECO:0000256" key="3">
    <source>
        <dbReference type="ARBA" id="ARBA00022989"/>
    </source>
</evidence>
<evidence type="ECO:0000256" key="1">
    <source>
        <dbReference type="ARBA" id="ARBA00004141"/>
    </source>
</evidence>
<dbReference type="GO" id="GO:0016491">
    <property type="term" value="F:oxidoreductase activity"/>
    <property type="evidence" value="ECO:0007669"/>
    <property type="project" value="UniProtKB-KW"/>
</dbReference>
<evidence type="ECO:0000256" key="4">
    <source>
        <dbReference type="ARBA" id="ARBA00023002"/>
    </source>
</evidence>
<comment type="subcellular location">
    <subcellularLocation>
        <location evidence="1">Membrane</location>
        <topology evidence="1">Multi-pass membrane protein</topology>
    </subcellularLocation>
</comment>
<feature type="compositionally biased region" description="Polar residues" evidence="6">
    <location>
        <begin position="20"/>
        <end position="39"/>
    </location>
</feature>
<proteinExistence type="predicted"/>
<dbReference type="SUPFAM" id="SSF63380">
    <property type="entry name" value="Riboflavin synthase domain-like"/>
    <property type="match status" value="1"/>
</dbReference>
<dbReference type="Pfam" id="PF08030">
    <property type="entry name" value="NAD_binding_6"/>
    <property type="match status" value="1"/>
</dbReference>
<keyword evidence="2 7" id="KW-0812">Transmembrane</keyword>
<dbReference type="InterPro" id="IPR039261">
    <property type="entry name" value="FNR_nucleotide-bd"/>
</dbReference>
<feature type="transmembrane region" description="Helical" evidence="7">
    <location>
        <begin position="141"/>
        <end position="164"/>
    </location>
</feature>